<evidence type="ECO:0000256" key="1">
    <source>
        <dbReference type="SAM" id="MobiDB-lite"/>
    </source>
</evidence>
<evidence type="ECO:0000313" key="3">
    <source>
        <dbReference type="Proteomes" id="UP001157125"/>
    </source>
</evidence>
<dbReference type="EMBL" id="BSUN01000001">
    <property type="protein sequence ID" value="GMA34409.1"/>
    <property type="molecule type" value="Genomic_DNA"/>
</dbReference>
<evidence type="ECO:0000313" key="2">
    <source>
        <dbReference type="EMBL" id="GMA34409.1"/>
    </source>
</evidence>
<gene>
    <name evidence="2" type="ORF">GCM10025876_06130</name>
</gene>
<dbReference type="Proteomes" id="UP001157125">
    <property type="component" value="Unassembled WGS sequence"/>
</dbReference>
<accession>A0ABQ6ICE0</accession>
<keyword evidence="3" id="KW-1185">Reference proteome</keyword>
<protein>
    <submittedName>
        <fullName evidence="2">Uncharacterized protein</fullName>
    </submittedName>
</protein>
<reference evidence="3" key="1">
    <citation type="journal article" date="2019" name="Int. J. Syst. Evol. Microbiol.">
        <title>The Global Catalogue of Microorganisms (GCM) 10K type strain sequencing project: providing services to taxonomists for standard genome sequencing and annotation.</title>
        <authorList>
            <consortium name="The Broad Institute Genomics Platform"/>
            <consortium name="The Broad Institute Genome Sequencing Center for Infectious Disease"/>
            <person name="Wu L."/>
            <person name="Ma J."/>
        </authorList>
    </citation>
    <scope>NUCLEOTIDE SEQUENCE [LARGE SCALE GENOMIC DNA]</scope>
    <source>
        <strain evidence="3">NBRC 112299</strain>
    </source>
</reference>
<proteinExistence type="predicted"/>
<comment type="caution">
    <text evidence="2">The sequence shown here is derived from an EMBL/GenBank/DDBJ whole genome shotgun (WGS) entry which is preliminary data.</text>
</comment>
<name>A0ABQ6ICE0_9MICO</name>
<feature type="region of interest" description="Disordered" evidence="1">
    <location>
        <begin position="170"/>
        <end position="197"/>
    </location>
</feature>
<organism evidence="2 3">
    <name type="scientific">Demequina litorisediminis</name>
    <dbReference type="NCBI Taxonomy" id="1849022"/>
    <lineage>
        <taxon>Bacteria</taxon>
        <taxon>Bacillati</taxon>
        <taxon>Actinomycetota</taxon>
        <taxon>Actinomycetes</taxon>
        <taxon>Micrococcales</taxon>
        <taxon>Demequinaceae</taxon>
        <taxon>Demequina</taxon>
    </lineage>
</organism>
<sequence>MAPTDGYDRLVLDALEAVRRGEVQAVGPLLDLRAELLQDVEVEVDGTVADAAAAQVGDDRLADAVQQGSAQEDRDAARAGMLGDLERVGRGEVARVGVKDAGLDVVVHGGAVEAQQGGHHLDVADLRHVAQRGRGGAKEGGDHRLGDEVLGTAHVDLATERAPAMDTDGVGHGVHLPLPRGPHPPGTRAAPWQDRFP</sequence>